<organism evidence="1 2">
    <name type="scientific">Dreissena polymorpha</name>
    <name type="common">Zebra mussel</name>
    <name type="synonym">Mytilus polymorpha</name>
    <dbReference type="NCBI Taxonomy" id="45954"/>
    <lineage>
        <taxon>Eukaryota</taxon>
        <taxon>Metazoa</taxon>
        <taxon>Spiralia</taxon>
        <taxon>Lophotrochozoa</taxon>
        <taxon>Mollusca</taxon>
        <taxon>Bivalvia</taxon>
        <taxon>Autobranchia</taxon>
        <taxon>Heteroconchia</taxon>
        <taxon>Euheterodonta</taxon>
        <taxon>Imparidentia</taxon>
        <taxon>Neoheterodontei</taxon>
        <taxon>Myida</taxon>
        <taxon>Dreissenoidea</taxon>
        <taxon>Dreissenidae</taxon>
        <taxon>Dreissena</taxon>
    </lineage>
</organism>
<comment type="caution">
    <text evidence="1">The sequence shown here is derived from an EMBL/GenBank/DDBJ whole genome shotgun (WGS) entry which is preliminary data.</text>
</comment>
<protein>
    <submittedName>
        <fullName evidence="1">Uncharacterized protein</fullName>
    </submittedName>
</protein>
<reference evidence="1" key="1">
    <citation type="journal article" date="2019" name="bioRxiv">
        <title>The Genome of the Zebra Mussel, Dreissena polymorpha: A Resource for Invasive Species Research.</title>
        <authorList>
            <person name="McCartney M.A."/>
            <person name="Auch B."/>
            <person name="Kono T."/>
            <person name="Mallez S."/>
            <person name="Zhang Y."/>
            <person name="Obille A."/>
            <person name="Becker A."/>
            <person name="Abrahante J.E."/>
            <person name="Garbe J."/>
            <person name="Badalamenti J.P."/>
            <person name="Herman A."/>
            <person name="Mangelson H."/>
            <person name="Liachko I."/>
            <person name="Sullivan S."/>
            <person name="Sone E.D."/>
            <person name="Koren S."/>
            <person name="Silverstein K.A.T."/>
            <person name="Beckman K.B."/>
            <person name="Gohl D.M."/>
        </authorList>
    </citation>
    <scope>NUCLEOTIDE SEQUENCE</scope>
    <source>
        <strain evidence="1">Duluth1</strain>
        <tissue evidence="1">Whole animal</tissue>
    </source>
</reference>
<sequence length="75" mass="8247">MTPSHGYGCFVDPDQTVSNTLSLNPMSYTLKLSLNHSLPKCLIAICYLSDQIVKFLVGDVRVPSPDAYTICPENI</sequence>
<evidence type="ECO:0000313" key="1">
    <source>
        <dbReference type="EMBL" id="KAH3753636.1"/>
    </source>
</evidence>
<reference evidence="1" key="2">
    <citation type="submission" date="2020-11" db="EMBL/GenBank/DDBJ databases">
        <authorList>
            <person name="McCartney M.A."/>
            <person name="Auch B."/>
            <person name="Kono T."/>
            <person name="Mallez S."/>
            <person name="Becker A."/>
            <person name="Gohl D.M."/>
            <person name="Silverstein K.A.T."/>
            <person name="Koren S."/>
            <person name="Bechman K.B."/>
            <person name="Herman A."/>
            <person name="Abrahante J.E."/>
            <person name="Garbe J."/>
        </authorList>
    </citation>
    <scope>NUCLEOTIDE SEQUENCE</scope>
    <source>
        <strain evidence="1">Duluth1</strain>
        <tissue evidence="1">Whole animal</tissue>
    </source>
</reference>
<gene>
    <name evidence="1" type="ORF">DPMN_188276</name>
</gene>
<accession>A0A9D4DQL2</accession>
<name>A0A9D4DQL2_DREPO</name>
<dbReference type="Proteomes" id="UP000828390">
    <property type="component" value="Unassembled WGS sequence"/>
</dbReference>
<proteinExistence type="predicted"/>
<evidence type="ECO:0000313" key="2">
    <source>
        <dbReference type="Proteomes" id="UP000828390"/>
    </source>
</evidence>
<keyword evidence="2" id="KW-1185">Reference proteome</keyword>
<dbReference type="AlphaFoldDB" id="A0A9D4DQL2"/>
<dbReference type="EMBL" id="JAIWYP010000010">
    <property type="protein sequence ID" value="KAH3753636.1"/>
    <property type="molecule type" value="Genomic_DNA"/>
</dbReference>